<dbReference type="Gene3D" id="3.30.710.10">
    <property type="entry name" value="Potassium Channel Kv1.1, Chain A"/>
    <property type="match status" value="1"/>
</dbReference>
<feature type="region of interest" description="Disordered" evidence="1">
    <location>
        <begin position="45"/>
        <end position="68"/>
    </location>
</feature>
<dbReference type="Pfam" id="PF00651">
    <property type="entry name" value="BTB"/>
    <property type="match status" value="1"/>
</dbReference>
<dbReference type="SMART" id="SM00225">
    <property type="entry name" value="BTB"/>
    <property type="match status" value="1"/>
</dbReference>
<dbReference type="AlphaFoldDB" id="A0A5C3MSW6"/>
<gene>
    <name evidence="3" type="ORF">OE88DRAFT_543672</name>
</gene>
<feature type="compositionally biased region" description="Basic and acidic residues" evidence="1">
    <location>
        <begin position="54"/>
        <end position="64"/>
    </location>
</feature>
<dbReference type="STRING" id="5364.A0A5C3MSW6"/>
<evidence type="ECO:0000313" key="4">
    <source>
        <dbReference type="Proteomes" id="UP000305948"/>
    </source>
</evidence>
<dbReference type="EMBL" id="ML213519">
    <property type="protein sequence ID" value="TFK48579.1"/>
    <property type="molecule type" value="Genomic_DNA"/>
</dbReference>
<protein>
    <recommendedName>
        <fullName evidence="2">BTB domain-containing protein</fullName>
    </recommendedName>
</protein>
<proteinExistence type="predicted"/>
<organism evidence="3 4">
    <name type="scientific">Heliocybe sulcata</name>
    <dbReference type="NCBI Taxonomy" id="5364"/>
    <lineage>
        <taxon>Eukaryota</taxon>
        <taxon>Fungi</taxon>
        <taxon>Dikarya</taxon>
        <taxon>Basidiomycota</taxon>
        <taxon>Agaricomycotina</taxon>
        <taxon>Agaricomycetes</taxon>
        <taxon>Gloeophyllales</taxon>
        <taxon>Gloeophyllaceae</taxon>
        <taxon>Heliocybe</taxon>
    </lineage>
</organism>
<feature type="domain" description="BTB" evidence="2">
    <location>
        <begin position="15"/>
        <end position="86"/>
    </location>
</feature>
<keyword evidence="4" id="KW-1185">Reference proteome</keyword>
<evidence type="ECO:0000256" key="1">
    <source>
        <dbReference type="SAM" id="MobiDB-lite"/>
    </source>
</evidence>
<dbReference type="InterPro" id="IPR000210">
    <property type="entry name" value="BTB/POZ_dom"/>
</dbReference>
<name>A0A5C3MSW6_9AGAM</name>
<evidence type="ECO:0000313" key="3">
    <source>
        <dbReference type="EMBL" id="TFK48579.1"/>
    </source>
</evidence>
<dbReference type="SUPFAM" id="SSF54695">
    <property type="entry name" value="POZ domain"/>
    <property type="match status" value="1"/>
</dbReference>
<dbReference type="OrthoDB" id="3357985at2759"/>
<sequence>MSSRLASAPFNRISSDLIFRTTDNIDFRVHKCILAIASPLHNDASEAESLGRTTDSKDGDDGAESRTVISVTEDSDVLDKLLRFVYPVASPSLETLDELKPVLEAALKYQMEDATDLLRRRLASETFLDREPLRVFAIARYHGFEEETRLAAMHACYKGLPGPNVRELSSISASATRALWELKDKAGGPASSVAVGLAWLAESEEVDRSWTFFSCNQCSADNSTVQLRDGNVQPRLWWRSYMNTMQQQLREKPCGATVTNASALMLAVQSVSGCNFCRTNGKGMADLQAFSRLLAARVDAAVMQIAATVRFQ</sequence>
<dbReference type="InterPro" id="IPR011333">
    <property type="entry name" value="SKP1/BTB/POZ_sf"/>
</dbReference>
<accession>A0A5C3MSW6</accession>
<dbReference type="CDD" id="cd18186">
    <property type="entry name" value="BTB_POZ_ZBTB_KLHL-like"/>
    <property type="match status" value="1"/>
</dbReference>
<evidence type="ECO:0000259" key="2">
    <source>
        <dbReference type="PROSITE" id="PS50097"/>
    </source>
</evidence>
<reference evidence="3 4" key="1">
    <citation type="journal article" date="2019" name="Nat. Ecol. Evol.">
        <title>Megaphylogeny resolves global patterns of mushroom evolution.</title>
        <authorList>
            <person name="Varga T."/>
            <person name="Krizsan K."/>
            <person name="Foldi C."/>
            <person name="Dima B."/>
            <person name="Sanchez-Garcia M."/>
            <person name="Sanchez-Ramirez S."/>
            <person name="Szollosi G.J."/>
            <person name="Szarkandi J.G."/>
            <person name="Papp V."/>
            <person name="Albert L."/>
            <person name="Andreopoulos W."/>
            <person name="Angelini C."/>
            <person name="Antonin V."/>
            <person name="Barry K.W."/>
            <person name="Bougher N.L."/>
            <person name="Buchanan P."/>
            <person name="Buyck B."/>
            <person name="Bense V."/>
            <person name="Catcheside P."/>
            <person name="Chovatia M."/>
            <person name="Cooper J."/>
            <person name="Damon W."/>
            <person name="Desjardin D."/>
            <person name="Finy P."/>
            <person name="Geml J."/>
            <person name="Haridas S."/>
            <person name="Hughes K."/>
            <person name="Justo A."/>
            <person name="Karasinski D."/>
            <person name="Kautmanova I."/>
            <person name="Kiss B."/>
            <person name="Kocsube S."/>
            <person name="Kotiranta H."/>
            <person name="LaButti K.M."/>
            <person name="Lechner B.E."/>
            <person name="Liimatainen K."/>
            <person name="Lipzen A."/>
            <person name="Lukacs Z."/>
            <person name="Mihaltcheva S."/>
            <person name="Morgado L.N."/>
            <person name="Niskanen T."/>
            <person name="Noordeloos M.E."/>
            <person name="Ohm R.A."/>
            <person name="Ortiz-Santana B."/>
            <person name="Ovrebo C."/>
            <person name="Racz N."/>
            <person name="Riley R."/>
            <person name="Savchenko A."/>
            <person name="Shiryaev A."/>
            <person name="Soop K."/>
            <person name="Spirin V."/>
            <person name="Szebenyi C."/>
            <person name="Tomsovsky M."/>
            <person name="Tulloss R.E."/>
            <person name="Uehling J."/>
            <person name="Grigoriev I.V."/>
            <person name="Vagvolgyi C."/>
            <person name="Papp T."/>
            <person name="Martin F.M."/>
            <person name="Miettinen O."/>
            <person name="Hibbett D.S."/>
            <person name="Nagy L.G."/>
        </authorList>
    </citation>
    <scope>NUCLEOTIDE SEQUENCE [LARGE SCALE GENOMIC DNA]</scope>
    <source>
        <strain evidence="3 4">OMC1185</strain>
    </source>
</reference>
<dbReference type="PROSITE" id="PS50097">
    <property type="entry name" value="BTB"/>
    <property type="match status" value="1"/>
</dbReference>
<dbReference type="Proteomes" id="UP000305948">
    <property type="component" value="Unassembled WGS sequence"/>
</dbReference>